<dbReference type="PANTHER" id="PTHR46825:SF15">
    <property type="entry name" value="BETA-LACTAMASE-RELATED DOMAIN-CONTAINING PROTEIN"/>
    <property type="match status" value="1"/>
</dbReference>
<reference evidence="4" key="1">
    <citation type="submission" date="2016-03" db="EMBL/GenBank/DDBJ databases">
        <authorList>
            <person name="Ploux O."/>
        </authorList>
    </citation>
    <scope>NUCLEOTIDE SEQUENCE</scope>
    <source>
        <strain evidence="4">UC10</strain>
    </source>
</reference>
<feature type="signal peptide" evidence="1">
    <location>
        <begin position="1"/>
        <end position="21"/>
    </location>
</feature>
<evidence type="ECO:0000259" key="2">
    <source>
        <dbReference type="Pfam" id="PF00144"/>
    </source>
</evidence>
<accession>A0A1Y5PZ36</accession>
<dbReference type="InterPro" id="IPR012338">
    <property type="entry name" value="Beta-lactam/transpept-like"/>
</dbReference>
<dbReference type="Gene3D" id="2.40.128.600">
    <property type="match status" value="1"/>
</dbReference>
<gene>
    <name evidence="4" type="ORF">STPYR_10181</name>
</gene>
<evidence type="ECO:0000313" key="4">
    <source>
        <dbReference type="EMBL" id="SBV35251.1"/>
    </source>
</evidence>
<dbReference type="SUPFAM" id="SSF56601">
    <property type="entry name" value="beta-lactamase/transpeptidase-like"/>
    <property type="match status" value="1"/>
</dbReference>
<proteinExistence type="predicted"/>
<feature type="chain" id="PRO_5012780075" evidence="1">
    <location>
        <begin position="22"/>
        <end position="525"/>
    </location>
</feature>
<dbReference type="EMBL" id="FLTS01000001">
    <property type="protein sequence ID" value="SBV35251.1"/>
    <property type="molecule type" value="Genomic_DNA"/>
</dbReference>
<dbReference type="Pfam" id="PF11954">
    <property type="entry name" value="DUF3471"/>
    <property type="match status" value="1"/>
</dbReference>
<keyword evidence="1" id="KW-0732">Signal</keyword>
<name>A0A1Y5PZ36_9GAMM</name>
<sequence length="525" mass="57613">MNKWLGSGLMLAMSVAVQANAQEAGVPAELQQLDATVERVRQQFDVPGIAVAVVKDGKVLLERGWGVREIGKPEPVQADTLFAIASNTKAFTATSLNLLAEEGKLKMDDRVIDHLPSFRMSDPYVTGEMRIRDLLSHRSGLTLGAGDLLFWPTTTYSNAEVVARLAQVPLKGGFRDRYAYDNILYAVAQQVIEQVSGLSYADFLQQRIFDKVGMAGTRYNADHLRPGDQAAIGHARYDHTELRPVAPLTWSNNAGAGGIYSSVHDLSKWMNVQLAGGKLADGTPLFSDKTQRQMWQMQIPQVVAKPSVPELADAMPNFAGYGEGWSLSDYRGQKLVWHTGGWPGQVSRLTLVPGQNLGVVVLTNQEVGAAFNAITLSVLDAMLGAPGHDWVAAYAAAVAKAQDKADEGWQKHVAARDAKSRPSLPLSGYAGTYRDAWYGDVSVEQAKDKLRLRFGATADLQGTLEHWQHDTFIVRWDNRSLNADAFVNFSLDPDGKVREVRMQAISSLTDFSFDFQDLLLQPVKQ</sequence>
<dbReference type="Pfam" id="PF00144">
    <property type="entry name" value="Beta-lactamase"/>
    <property type="match status" value="1"/>
</dbReference>
<dbReference type="Gene3D" id="3.40.710.10">
    <property type="entry name" value="DD-peptidase/beta-lactamase superfamily"/>
    <property type="match status" value="1"/>
</dbReference>
<dbReference type="PANTHER" id="PTHR46825">
    <property type="entry name" value="D-ALANYL-D-ALANINE-CARBOXYPEPTIDASE/ENDOPEPTIDASE AMPH"/>
    <property type="match status" value="1"/>
</dbReference>
<dbReference type="AlphaFoldDB" id="A0A1Y5PZ36"/>
<feature type="domain" description="Peptidase S12 Pab87-related C-terminal" evidence="3">
    <location>
        <begin position="416"/>
        <end position="521"/>
    </location>
</feature>
<evidence type="ECO:0000256" key="1">
    <source>
        <dbReference type="SAM" id="SignalP"/>
    </source>
</evidence>
<dbReference type="InterPro" id="IPR001466">
    <property type="entry name" value="Beta-lactam-related"/>
</dbReference>
<organism evidence="4">
    <name type="scientific">uncultured Stenotrophomonas sp</name>
    <dbReference type="NCBI Taxonomy" id="165438"/>
    <lineage>
        <taxon>Bacteria</taxon>
        <taxon>Pseudomonadati</taxon>
        <taxon>Pseudomonadota</taxon>
        <taxon>Gammaproteobacteria</taxon>
        <taxon>Lysobacterales</taxon>
        <taxon>Lysobacteraceae</taxon>
        <taxon>Stenotrophomonas</taxon>
        <taxon>environmental samples</taxon>
    </lineage>
</organism>
<protein>
    <submittedName>
        <fullName evidence="4">Putative beta-lactamase</fullName>
    </submittedName>
</protein>
<evidence type="ECO:0000259" key="3">
    <source>
        <dbReference type="Pfam" id="PF11954"/>
    </source>
</evidence>
<dbReference type="InterPro" id="IPR050491">
    <property type="entry name" value="AmpC-like"/>
</dbReference>
<feature type="domain" description="Beta-lactamase-related" evidence="2">
    <location>
        <begin position="34"/>
        <end position="370"/>
    </location>
</feature>
<dbReference type="InterPro" id="IPR021860">
    <property type="entry name" value="Peptidase_S12_Pab87-rel_C"/>
</dbReference>